<dbReference type="EMBL" id="JAHESE010000024">
    <property type="protein sequence ID" value="MBT1710618.1"/>
    <property type="molecule type" value="Genomic_DNA"/>
</dbReference>
<dbReference type="PANTHER" id="PTHR34220">
    <property type="entry name" value="SENSOR HISTIDINE KINASE YPDA"/>
    <property type="match status" value="1"/>
</dbReference>
<dbReference type="GO" id="GO:0000155">
    <property type="term" value="F:phosphorelay sensor kinase activity"/>
    <property type="evidence" value="ECO:0007669"/>
    <property type="project" value="InterPro"/>
</dbReference>
<dbReference type="Proteomes" id="UP001319080">
    <property type="component" value="Unassembled WGS sequence"/>
</dbReference>
<dbReference type="InterPro" id="IPR010559">
    <property type="entry name" value="Sig_transdc_His_kin_internal"/>
</dbReference>
<keyword evidence="1" id="KW-0472">Membrane</keyword>
<evidence type="ECO:0000256" key="1">
    <source>
        <dbReference type="SAM" id="Phobius"/>
    </source>
</evidence>
<keyword evidence="3" id="KW-0808">Transferase</keyword>
<feature type="domain" description="Signal transduction histidine kinase internal region" evidence="2">
    <location>
        <begin position="155"/>
        <end position="233"/>
    </location>
</feature>
<evidence type="ECO:0000313" key="3">
    <source>
        <dbReference type="EMBL" id="MBT1710618.1"/>
    </source>
</evidence>
<keyword evidence="1" id="KW-1133">Transmembrane helix</keyword>
<dbReference type="RefSeq" id="WP_254086193.1">
    <property type="nucleotide sequence ID" value="NZ_JAHESE010000024.1"/>
</dbReference>
<keyword evidence="1" id="KW-0812">Transmembrane</keyword>
<keyword evidence="3" id="KW-0418">Kinase</keyword>
<comment type="caution">
    <text evidence="3">The sequence shown here is derived from an EMBL/GenBank/DDBJ whole genome shotgun (WGS) entry which is preliminary data.</text>
</comment>
<keyword evidence="4" id="KW-1185">Reference proteome</keyword>
<dbReference type="PANTHER" id="PTHR34220:SF7">
    <property type="entry name" value="SENSOR HISTIDINE KINASE YPDA"/>
    <property type="match status" value="1"/>
</dbReference>
<proteinExistence type="predicted"/>
<dbReference type="InterPro" id="IPR050640">
    <property type="entry name" value="Bact_2-comp_sensor_kinase"/>
</dbReference>
<accession>A0AAP2E037</accession>
<sequence length="341" mass="40392">MNTERIWFWLDRLKLFHLFFWIFHYFFWVIVYRPMYKDSTDLYMVMVVYEIFNMITFYSISYWVAPRFYHRDRYFLALVLFLLILIVTSTGLALSLVQVTLWLGKTPTYPLILFIGYTMASNIIVLVIGTTLRQLTARLRMAGTAAAVRRKQTEAELQYLKAQVNPHFLFNAINSVYFLIKKDPDLASETLIKLSDLLRFQLYDCSEDTITIEQEREYLENYMALEKLRKGDRVMLEYSPEGDLHGFRMAPLVLIAFLENAFKFVSNYTDRENLIRVILRREEKLFRASFYNTYEPLPSAMVGGIGIRNVRRRLELLYPDHTLDVRDERGTYLVTLTIPLA</sequence>
<feature type="transmembrane region" description="Helical" evidence="1">
    <location>
        <begin position="109"/>
        <end position="132"/>
    </location>
</feature>
<feature type="transmembrane region" description="Helical" evidence="1">
    <location>
        <begin position="43"/>
        <end position="65"/>
    </location>
</feature>
<name>A0AAP2E037_9BACT</name>
<feature type="transmembrane region" description="Helical" evidence="1">
    <location>
        <begin position="12"/>
        <end position="31"/>
    </location>
</feature>
<evidence type="ECO:0000259" key="2">
    <source>
        <dbReference type="Pfam" id="PF06580"/>
    </source>
</evidence>
<dbReference type="GO" id="GO:0016020">
    <property type="term" value="C:membrane"/>
    <property type="evidence" value="ECO:0007669"/>
    <property type="project" value="InterPro"/>
</dbReference>
<gene>
    <name evidence="3" type="ORF">KK062_20420</name>
</gene>
<organism evidence="3 4">
    <name type="scientific">Dawidia cretensis</name>
    <dbReference type="NCBI Taxonomy" id="2782350"/>
    <lineage>
        <taxon>Bacteria</taxon>
        <taxon>Pseudomonadati</taxon>
        <taxon>Bacteroidota</taxon>
        <taxon>Cytophagia</taxon>
        <taxon>Cytophagales</taxon>
        <taxon>Chryseotaleaceae</taxon>
        <taxon>Dawidia</taxon>
    </lineage>
</organism>
<feature type="transmembrane region" description="Helical" evidence="1">
    <location>
        <begin position="74"/>
        <end position="97"/>
    </location>
</feature>
<dbReference type="AlphaFoldDB" id="A0AAP2E037"/>
<evidence type="ECO:0000313" key="4">
    <source>
        <dbReference type="Proteomes" id="UP001319080"/>
    </source>
</evidence>
<protein>
    <submittedName>
        <fullName evidence="3">Histidine kinase</fullName>
    </submittedName>
</protein>
<reference evidence="3 4" key="1">
    <citation type="submission" date="2021-05" db="EMBL/GenBank/DDBJ databases">
        <title>A Polyphasic approach of four new species of the genus Ohtaekwangia: Ohtaekwangia histidinii sp. nov., Ohtaekwangia cretensis sp. nov., Ohtaekwangia indiensis sp. nov., Ohtaekwangia reichenbachii sp. nov. from diverse environment.</title>
        <authorList>
            <person name="Octaviana S."/>
        </authorList>
    </citation>
    <scope>NUCLEOTIDE SEQUENCE [LARGE SCALE GENOMIC DNA]</scope>
    <source>
        <strain evidence="3 4">PWU5</strain>
    </source>
</reference>
<dbReference type="Pfam" id="PF06580">
    <property type="entry name" value="His_kinase"/>
    <property type="match status" value="1"/>
</dbReference>